<dbReference type="Gene3D" id="2.60.120.10">
    <property type="entry name" value="Jelly Rolls"/>
    <property type="match status" value="1"/>
</dbReference>
<dbReference type="eggNOG" id="COG2140">
    <property type="taxonomic scope" value="Bacteria"/>
</dbReference>
<keyword evidence="2" id="KW-0238">DNA-binding</keyword>
<dbReference type="GO" id="GO:0003700">
    <property type="term" value="F:DNA-binding transcription factor activity"/>
    <property type="evidence" value="ECO:0007669"/>
    <property type="project" value="InterPro"/>
</dbReference>
<dbReference type="PANTHER" id="PTHR43280">
    <property type="entry name" value="ARAC-FAMILY TRANSCRIPTIONAL REGULATOR"/>
    <property type="match status" value="1"/>
</dbReference>
<evidence type="ECO:0000256" key="3">
    <source>
        <dbReference type="ARBA" id="ARBA00023163"/>
    </source>
</evidence>
<keyword evidence="3" id="KW-0804">Transcription</keyword>
<accession>C0CH58</accession>
<dbReference type="SMART" id="SM00342">
    <property type="entry name" value="HTH_ARAC"/>
    <property type="match status" value="1"/>
</dbReference>
<dbReference type="Pfam" id="PF12833">
    <property type="entry name" value="HTH_18"/>
    <property type="match status" value="1"/>
</dbReference>
<feature type="domain" description="HTH araC/xylS-type" evidence="4">
    <location>
        <begin position="174"/>
        <end position="271"/>
    </location>
</feature>
<evidence type="ECO:0000259" key="4">
    <source>
        <dbReference type="PROSITE" id="PS01124"/>
    </source>
</evidence>
<organism evidence="5 6">
    <name type="scientific">Blautia hydrogenotrophica (strain DSM 10507 / JCM 14656 / S5a33)</name>
    <name type="common">Ruminococcus hydrogenotrophicus</name>
    <dbReference type="NCBI Taxonomy" id="476272"/>
    <lineage>
        <taxon>Bacteria</taxon>
        <taxon>Bacillati</taxon>
        <taxon>Bacillota</taxon>
        <taxon>Clostridia</taxon>
        <taxon>Lachnospirales</taxon>
        <taxon>Lachnospiraceae</taxon>
        <taxon>Blautia</taxon>
    </lineage>
</organism>
<dbReference type="EMBL" id="ACBZ01000004">
    <property type="protein sequence ID" value="EEG50877.1"/>
    <property type="molecule type" value="Genomic_DNA"/>
</dbReference>
<dbReference type="Pfam" id="PF07883">
    <property type="entry name" value="Cupin_2"/>
    <property type="match status" value="1"/>
</dbReference>
<gene>
    <name evidence="5" type="ORF">RUMHYD_00171</name>
</gene>
<sequence>MLSEDFEIYYYSDRCVKKIENHTHSYCEFYLFLEGKVSMVIEGEPISLKKGDVVVIPPGVSHYARVEEPKETYSRFVFWVGSSYLKSLIDQSLSYGYLVRQATENKKYRFHNDVIAFHGIQSKVFRLIEELHSERFGKEEQVTICVRDLLLILNRLGSETENPKRRREGESLYQNLLWYIEEHLGEELSLEKLASVFFLSKYHIAHVFKENTGVSVCQYILKKRLLACKEAMAGEENLTQLCRRLGFQDYSCFYRAFRREFGMSPREYRETMQRTE</sequence>
<comment type="caution">
    <text evidence="5">The sequence shown here is derived from an EMBL/GenBank/DDBJ whole genome shotgun (WGS) entry which is preliminary data.</text>
</comment>
<evidence type="ECO:0000313" key="5">
    <source>
        <dbReference type="EMBL" id="EEG50877.1"/>
    </source>
</evidence>
<dbReference type="InterPro" id="IPR014710">
    <property type="entry name" value="RmlC-like_jellyroll"/>
</dbReference>
<keyword evidence="6" id="KW-1185">Reference proteome</keyword>
<dbReference type="InterPro" id="IPR018060">
    <property type="entry name" value="HTH_AraC"/>
</dbReference>
<dbReference type="SUPFAM" id="SSF46689">
    <property type="entry name" value="Homeodomain-like"/>
    <property type="match status" value="2"/>
</dbReference>
<evidence type="ECO:0000256" key="2">
    <source>
        <dbReference type="ARBA" id="ARBA00023125"/>
    </source>
</evidence>
<evidence type="ECO:0000313" key="6">
    <source>
        <dbReference type="Proteomes" id="UP000003100"/>
    </source>
</evidence>
<dbReference type="PATRIC" id="fig|476272.21.peg.3176"/>
<dbReference type="InterPro" id="IPR037923">
    <property type="entry name" value="HTH-like"/>
</dbReference>
<dbReference type="HOGENOM" id="CLU_000445_88_3_9"/>
<dbReference type="SUPFAM" id="SSF51215">
    <property type="entry name" value="Regulatory protein AraC"/>
    <property type="match status" value="1"/>
</dbReference>
<dbReference type="PRINTS" id="PR00032">
    <property type="entry name" value="HTHARAC"/>
</dbReference>
<reference evidence="5 6" key="2">
    <citation type="submission" date="2009-02" db="EMBL/GenBank/DDBJ databases">
        <title>Draft genome sequence of Blautia hydrogenotrophica DSM 10507 (Ruminococcus hydrogenotrophicus DSM 10507).</title>
        <authorList>
            <person name="Sudarsanam P."/>
            <person name="Ley R."/>
            <person name="Guruge J."/>
            <person name="Turnbaugh P.J."/>
            <person name="Mahowald M."/>
            <person name="Liep D."/>
            <person name="Gordon J."/>
        </authorList>
    </citation>
    <scope>NUCLEOTIDE SEQUENCE [LARGE SCALE GENOMIC DNA]</scope>
    <source>
        <strain evidence="6">DSM 10507 / JCM 14656 / S5a33</strain>
    </source>
</reference>
<evidence type="ECO:0000256" key="1">
    <source>
        <dbReference type="ARBA" id="ARBA00023015"/>
    </source>
</evidence>
<dbReference type="Gene3D" id="1.10.10.60">
    <property type="entry name" value="Homeodomain-like"/>
    <property type="match status" value="2"/>
</dbReference>
<dbReference type="PANTHER" id="PTHR43280:SF2">
    <property type="entry name" value="HTH-TYPE TRANSCRIPTIONAL REGULATOR EXSA"/>
    <property type="match status" value="1"/>
</dbReference>
<dbReference type="InterPro" id="IPR009057">
    <property type="entry name" value="Homeodomain-like_sf"/>
</dbReference>
<dbReference type="PROSITE" id="PS01124">
    <property type="entry name" value="HTH_ARAC_FAMILY_2"/>
    <property type="match status" value="1"/>
</dbReference>
<proteinExistence type="predicted"/>
<name>C0CH58_BLAHS</name>
<dbReference type="eggNOG" id="COG2207">
    <property type="taxonomic scope" value="Bacteria"/>
</dbReference>
<dbReference type="InterPro" id="IPR013096">
    <property type="entry name" value="Cupin_2"/>
</dbReference>
<protein>
    <recommendedName>
        <fullName evidence="4">HTH araC/xylS-type domain-containing protein</fullName>
    </recommendedName>
</protein>
<dbReference type="AlphaFoldDB" id="C0CH58"/>
<dbReference type="InterPro" id="IPR020449">
    <property type="entry name" value="Tscrpt_reg_AraC-type_HTH"/>
</dbReference>
<dbReference type="GO" id="GO:0043565">
    <property type="term" value="F:sequence-specific DNA binding"/>
    <property type="evidence" value="ECO:0007669"/>
    <property type="project" value="InterPro"/>
</dbReference>
<reference evidence="5 6" key="1">
    <citation type="submission" date="2009-01" db="EMBL/GenBank/DDBJ databases">
        <authorList>
            <person name="Fulton L."/>
            <person name="Clifton S."/>
            <person name="Fulton B."/>
            <person name="Xu J."/>
            <person name="Minx P."/>
            <person name="Pepin K.H."/>
            <person name="Johnson M."/>
            <person name="Bhonagiri V."/>
            <person name="Nash W.E."/>
            <person name="Mardis E.R."/>
            <person name="Wilson R.K."/>
        </authorList>
    </citation>
    <scope>NUCLEOTIDE SEQUENCE [LARGE SCALE GENOMIC DNA]</scope>
    <source>
        <strain evidence="6">DSM 10507 / JCM 14656 / S5a33</strain>
    </source>
</reference>
<keyword evidence="1" id="KW-0805">Transcription regulation</keyword>
<dbReference type="Proteomes" id="UP000003100">
    <property type="component" value="Unassembled WGS sequence"/>
</dbReference>